<evidence type="ECO:0000256" key="7">
    <source>
        <dbReference type="ARBA" id="ARBA00023277"/>
    </source>
</evidence>
<evidence type="ECO:0000256" key="2">
    <source>
        <dbReference type="ARBA" id="ARBA00005684"/>
    </source>
</evidence>
<dbReference type="Proteomes" id="UP000216052">
    <property type="component" value="Chromosome"/>
</dbReference>
<dbReference type="InterPro" id="IPR003385">
    <property type="entry name" value="Glyco_hydro_77"/>
</dbReference>
<evidence type="ECO:0000256" key="6">
    <source>
        <dbReference type="ARBA" id="ARBA00022679"/>
    </source>
</evidence>
<dbReference type="CDD" id="cd11338">
    <property type="entry name" value="AmyAc_CMD"/>
    <property type="match status" value="1"/>
</dbReference>
<dbReference type="Pfam" id="PF00128">
    <property type="entry name" value="Alpha-amylase"/>
    <property type="match status" value="1"/>
</dbReference>
<dbReference type="InterPro" id="IPR045857">
    <property type="entry name" value="O16G_dom_2"/>
</dbReference>
<dbReference type="NCBIfam" id="NF011083">
    <property type="entry name" value="PRK14510.1-2"/>
    <property type="match status" value="1"/>
</dbReference>
<evidence type="ECO:0000256" key="4">
    <source>
        <dbReference type="ARBA" id="ARBA00020295"/>
    </source>
</evidence>
<dbReference type="SMART" id="SM00642">
    <property type="entry name" value="Aamy"/>
    <property type="match status" value="1"/>
</dbReference>
<dbReference type="NCBIfam" id="TIGR00217">
    <property type="entry name" value="malQ"/>
    <property type="match status" value="1"/>
</dbReference>
<proteinExistence type="inferred from homology"/>
<dbReference type="Gene3D" id="2.60.40.1180">
    <property type="entry name" value="Golgi alpha-mannosidase II"/>
    <property type="match status" value="1"/>
</dbReference>
<dbReference type="Gene3D" id="3.20.20.80">
    <property type="entry name" value="Glycosidases"/>
    <property type="match status" value="2"/>
</dbReference>
<evidence type="ECO:0000313" key="12">
    <source>
        <dbReference type="EMBL" id="XFO70115.1"/>
    </source>
</evidence>
<organism evidence="12 13">
    <name type="scientific">Sporomusa acidovorans (strain ATCC 49682 / DSM 3132 / Mol)</name>
    <dbReference type="NCBI Taxonomy" id="1123286"/>
    <lineage>
        <taxon>Bacteria</taxon>
        <taxon>Bacillati</taxon>
        <taxon>Bacillota</taxon>
        <taxon>Negativicutes</taxon>
        <taxon>Selenomonadales</taxon>
        <taxon>Sporomusaceae</taxon>
        <taxon>Sporomusa</taxon>
    </lineage>
</organism>
<evidence type="ECO:0000256" key="10">
    <source>
        <dbReference type="RuleBase" id="RU361207"/>
    </source>
</evidence>
<dbReference type="SUPFAM" id="SSF81296">
    <property type="entry name" value="E set domains"/>
    <property type="match status" value="1"/>
</dbReference>
<keyword evidence="13" id="KW-1185">Reference proteome</keyword>
<evidence type="ECO:0000313" key="13">
    <source>
        <dbReference type="Proteomes" id="UP000216052"/>
    </source>
</evidence>
<keyword evidence="5 10" id="KW-0328">Glycosyltransferase</keyword>
<dbReference type="Gene3D" id="3.90.400.10">
    <property type="entry name" value="Oligo-1,6-glucosidase, Domain 2"/>
    <property type="match status" value="1"/>
</dbReference>
<dbReference type="EC" id="2.4.1.25" evidence="3 10"/>
<evidence type="ECO:0000256" key="3">
    <source>
        <dbReference type="ARBA" id="ARBA00012560"/>
    </source>
</evidence>
<dbReference type="InterPro" id="IPR006047">
    <property type="entry name" value="GH13_cat_dom"/>
</dbReference>
<dbReference type="InterPro" id="IPR017853">
    <property type="entry name" value="GH"/>
</dbReference>
<evidence type="ECO:0000256" key="9">
    <source>
        <dbReference type="ARBA" id="ARBA00031501"/>
    </source>
</evidence>
<dbReference type="NCBIfam" id="NF011080">
    <property type="entry name" value="PRK14508.1-3"/>
    <property type="match status" value="1"/>
</dbReference>
<dbReference type="CDD" id="cd02857">
    <property type="entry name" value="E_set_CDase_PDE_N"/>
    <property type="match status" value="1"/>
</dbReference>
<dbReference type="Pfam" id="PF02446">
    <property type="entry name" value="Glyco_hydro_77"/>
    <property type="match status" value="1"/>
</dbReference>
<feature type="domain" description="Glycosyl hydrolase family 13 catalytic" evidence="11">
    <location>
        <begin position="140"/>
        <end position="549"/>
    </location>
</feature>
<dbReference type="InterPro" id="IPR014756">
    <property type="entry name" value="Ig_E-set"/>
</dbReference>
<evidence type="ECO:0000259" key="11">
    <source>
        <dbReference type="SMART" id="SM00642"/>
    </source>
</evidence>
<evidence type="ECO:0000256" key="1">
    <source>
        <dbReference type="ARBA" id="ARBA00000439"/>
    </source>
</evidence>
<sequence>MNEYWILHDSHNTGFRSPFGAVSCHTEVTLCLEAAAPVQTAVLRLWQEGFGETLINMQLAETLPAKLVYEASFKVPPVPGVLWYYFIIYQDGQTVYYGNNPAETGGVGQLTSTPPPSYQISTYLPGATTPAWFKHAVVYQIFVDRFFNGLPDGKILNPRPGSLIHACWQDTPVYTRDMDTGAILAYDFFGGNLAGVMAKLPYLADLGVTAIYFNPVFAAASNHKYDTADYRTIDPMFGDNALFSQLCAKAAEYGIAVIVDGVFSHTGSDSIYFNKEGSYDSLGAFQSPASPYYSWYKFSEYPDKYESWWGVDTLPNVNEEDPSYQKFIIDAEDSVLKHWLRAGVKGWRLDVADELPESFLQQFYQTLKATDPEAVLIGEVWEDASRKVAYGKLRQYFDGTKLDGVMNYPFRKLVLDFMLGWKPAQAVHRELFSLYENYPRENFYANLNIIGSHDVPRILTLLAEAPPEDAQSKLSAYKYKLSPGQRKLGISRLKLVVLWQMTFPGAPCVYYGDEAGVEGYRDPLNRRAYPWGREEQELLIWYKQLIKLRRQYPVLQTGEWLPLLADGDVYGYVRRISGGLDVFGDLAADNTAIAVFNRSCRQSARVTFDWRNWFADQDYVFDALTGERIGLPDQAELELELPPLSGRLLLAEIEQPAGAGSRASGVLLHPTSLPSSFGIGDLGPAAYQFVDFLAAARQRLWQFLPLHPVGFGESPYQCLSAFAGNPWLISPEKLMEAGLLAKAELSLRNVAGENAERIDFSRVVSWKEAVFRLAFARFRAKPLPAAYQTFVREAGDWLPDYALFAALKRQFGNLPWSEWENGAKRREAATLDHYRQALAGEIEFQRFLQFAFWQQWQELKTYANCRGLIMFGDLPLFVAHDSADVWVHPELFSLDAAGNPAQVAGVPPDYFSAIGQLWGNPLYNWGEMAKNDYEWWRRRLAWLLRLVDLIRIDHFRGFEAYWEIPAGEPTAVNGRWVAGPGAGFFAVLEKYLENLPLVAEDLGVITPPVNRLKHKFGYPGMKVLQFSFGDGRTAPDFPHNTGRHTVAYTGTHDNDTLLGWVQKLPATDPYLWNLMREHLTRLKLHAAPGDAAVCEQLIRLVFQSQADTVILPMQDVLGLGTSARMNIPGTIGGNWTWRLKPGMLTSDIITRLRNWTEQSGRN</sequence>
<dbReference type="InterPro" id="IPR004185">
    <property type="entry name" value="Glyco_hydro_13_lg-like_dom"/>
</dbReference>
<comment type="catalytic activity">
    <reaction evidence="1 10">
        <text>Transfers a segment of a (1-&gt;4)-alpha-D-glucan to a new position in an acceptor, which may be glucose or a (1-&gt;4)-alpha-D-glucan.</text>
        <dbReference type="EC" id="2.4.1.25"/>
    </reaction>
</comment>
<keyword evidence="7 10" id="KW-0119">Carbohydrate metabolism</keyword>
<dbReference type="InterPro" id="IPR013780">
    <property type="entry name" value="Glyco_hydro_b"/>
</dbReference>
<gene>
    <name evidence="12" type="ORF">SPACI_001020</name>
</gene>
<name>A0ABZ3IVS6_SPOA4</name>
<dbReference type="RefSeq" id="WP_093796612.1">
    <property type="nucleotide sequence ID" value="NZ_CP155571.1"/>
</dbReference>
<dbReference type="PANTHER" id="PTHR32438">
    <property type="entry name" value="4-ALPHA-GLUCANOTRANSFERASE DPE1, CHLOROPLASTIC/AMYLOPLASTIC"/>
    <property type="match status" value="1"/>
</dbReference>
<dbReference type="EMBL" id="CP155571">
    <property type="protein sequence ID" value="XFO70115.1"/>
    <property type="molecule type" value="Genomic_DNA"/>
</dbReference>
<reference evidence="12" key="1">
    <citation type="submission" date="2024-05" db="EMBL/GenBank/DDBJ databases">
        <title>Isolation and characterization of Sporomusa carbonis sp. nov., a carboxydotrophic hydrogenogen in the genus of Sporomusa isolated from a charcoal burning pile.</title>
        <authorList>
            <person name="Boeer T."/>
            <person name="Rosenbaum F."/>
            <person name="Eysell L."/>
            <person name="Mueller V."/>
            <person name="Daniel R."/>
            <person name="Poehlein A."/>
        </authorList>
    </citation>
    <scope>NUCLEOTIDE SEQUENCE [LARGE SCALE GENOMIC DNA]</scope>
    <source>
        <strain evidence="12">DSM 3132</strain>
    </source>
</reference>
<dbReference type="Gene3D" id="2.60.40.10">
    <property type="entry name" value="Immunoglobulins"/>
    <property type="match status" value="1"/>
</dbReference>
<keyword evidence="6 10" id="KW-0808">Transferase</keyword>
<dbReference type="InterPro" id="IPR013783">
    <property type="entry name" value="Ig-like_fold"/>
</dbReference>
<dbReference type="PANTHER" id="PTHR32438:SF5">
    <property type="entry name" value="4-ALPHA-GLUCANOTRANSFERASE DPE1, CHLOROPLASTIC_AMYLOPLASTIC"/>
    <property type="match status" value="1"/>
</dbReference>
<protein>
    <recommendedName>
        <fullName evidence="4 10">4-alpha-glucanotransferase</fullName>
        <ecNumber evidence="3 10">2.4.1.25</ecNumber>
    </recommendedName>
    <alternativeName>
        <fullName evidence="8 10">Amylomaltase</fullName>
    </alternativeName>
    <alternativeName>
        <fullName evidence="9 10">Disproportionating enzyme</fullName>
    </alternativeName>
</protein>
<comment type="similarity">
    <text evidence="2 10">Belongs to the disproportionating enzyme family.</text>
</comment>
<evidence type="ECO:0000256" key="5">
    <source>
        <dbReference type="ARBA" id="ARBA00022676"/>
    </source>
</evidence>
<accession>A0ABZ3IVS6</accession>
<dbReference type="SUPFAM" id="SSF51445">
    <property type="entry name" value="(Trans)glycosidases"/>
    <property type="match status" value="2"/>
</dbReference>
<evidence type="ECO:0000256" key="8">
    <source>
        <dbReference type="ARBA" id="ARBA00031423"/>
    </source>
</evidence>